<feature type="binding site" evidence="8">
    <location>
        <begin position="32"/>
        <end position="39"/>
    </location>
    <ligand>
        <name>ATP</name>
        <dbReference type="ChEBI" id="CHEBI:30616"/>
    </ligand>
</feature>
<keyword evidence="6 8" id="KW-0067">ATP-binding</keyword>
<comment type="similarity">
    <text evidence="2 8">Belongs to the pantothenate synthetase family.</text>
</comment>
<dbReference type="InterPro" id="IPR042176">
    <property type="entry name" value="Pantoate_ligase_C"/>
</dbReference>
<evidence type="ECO:0000256" key="3">
    <source>
        <dbReference type="ARBA" id="ARBA00022598"/>
    </source>
</evidence>
<dbReference type="Proteomes" id="UP000476064">
    <property type="component" value="Chromosome"/>
</dbReference>
<evidence type="ECO:0000256" key="8">
    <source>
        <dbReference type="HAMAP-Rule" id="MF_00158"/>
    </source>
</evidence>
<feature type="active site" description="Proton donor" evidence="8">
    <location>
        <position position="39"/>
    </location>
</feature>
<feature type="binding site" evidence="8">
    <location>
        <position position="155"/>
    </location>
    <ligand>
        <name>(R)-pantoate</name>
        <dbReference type="ChEBI" id="CHEBI:15980"/>
    </ligand>
</feature>
<evidence type="ECO:0000313" key="10">
    <source>
        <dbReference type="Proteomes" id="UP000476064"/>
    </source>
</evidence>
<comment type="pathway">
    <text evidence="1 8">Cofactor biosynthesis; (R)-pantothenate biosynthesis; (R)-pantothenate from (R)-pantoate and beta-alanine: step 1/1.</text>
</comment>
<evidence type="ECO:0000256" key="5">
    <source>
        <dbReference type="ARBA" id="ARBA00022741"/>
    </source>
</evidence>
<dbReference type="GO" id="GO:0015940">
    <property type="term" value="P:pantothenate biosynthetic process"/>
    <property type="evidence" value="ECO:0007669"/>
    <property type="project" value="UniProtKB-UniRule"/>
</dbReference>
<dbReference type="SUPFAM" id="SSF52374">
    <property type="entry name" value="Nucleotidylyl transferase"/>
    <property type="match status" value="1"/>
</dbReference>
<feature type="binding site" evidence="8">
    <location>
        <begin position="149"/>
        <end position="152"/>
    </location>
    <ligand>
        <name>ATP</name>
        <dbReference type="ChEBI" id="CHEBI:30616"/>
    </ligand>
</feature>
<evidence type="ECO:0000313" key="9">
    <source>
        <dbReference type="EMBL" id="QHT60569.1"/>
    </source>
</evidence>
<feature type="binding site" evidence="8">
    <location>
        <begin position="186"/>
        <end position="189"/>
    </location>
    <ligand>
        <name>ATP</name>
        <dbReference type="ChEBI" id="CHEBI:30616"/>
    </ligand>
</feature>
<evidence type="ECO:0000256" key="6">
    <source>
        <dbReference type="ARBA" id="ARBA00022840"/>
    </source>
</evidence>
<dbReference type="FunFam" id="3.40.50.620:FF:000013">
    <property type="entry name" value="Pantothenate synthetase"/>
    <property type="match status" value="1"/>
</dbReference>
<dbReference type="AlphaFoldDB" id="A0A6C0G036"/>
<evidence type="ECO:0000256" key="7">
    <source>
        <dbReference type="ARBA" id="ARBA00048258"/>
    </source>
</evidence>
<comment type="subcellular location">
    <subcellularLocation>
        <location evidence="8">Cytoplasm</location>
    </subcellularLocation>
</comment>
<dbReference type="Gene3D" id="3.30.1300.10">
    <property type="entry name" value="Pantoate-beta-alanine ligase, C-terminal domain"/>
    <property type="match status" value="1"/>
</dbReference>
<comment type="subunit">
    <text evidence="8">Homodimer.</text>
</comment>
<comment type="miscellaneous">
    <text evidence="8">The reaction proceeds by a bi uni uni bi ping pong mechanism.</text>
</comment>
<feature type="binding site" evidence="8">
    <location>
        <position position="178"/>
    </location>
    <ligand>
        <name>ATP</name>
        <dbReference type="ChEBI" id="CHEBI:30616"/>
    </ligand>
</feature>
<keyword evidence="4 8" id="KW-0566">Pantothenate biosynthesis</keyword>
<dbReference type="GO" id="GO:0005524">
    <property type="term" value="F:ATP binding"/>
    <property type="evidence" value="ECO:0007669"/>
    <property type="project" value="UniProtKB-KW"/>
</dbReference>
<dbReference type="PANTHER" id="PTHR21299">
    <property type="entry name" value="CYTIDYLATE KINASE/PANTOATE-BETA-ALANINE LIGASE"/>
    <property type="match status" value="1"/>
</dbReference>
<dbReference type="GO" id="GO:0004592">
    <property type="term" value="F:pantoate-beta-alanine ligase activity"/>
    <property type="evidence" value="ECO:0007669"/>
    <property type="project" value="UniProtKB-UniRule"/>
</dbReference>
<keyword evidence="10" id="KW-1185">Reference proteome</keyword>
<comment type="function">
    <text evidence="8">Catalyzes the condensation of pantoate with beta-alanine in an ATP-dependent reaction via a pantoyl-adenylate intermediate.</text>
</comment>
<dbReference type="Gene3D" id="3.40.50.620">
    <property type="entry name" value="HUPs"/>
    <property type="match status" value="1"/>
</dbReference>
<keyword evidence="8" id="KW-0963">Cytoplasm</keyword>
<dbReference type="EC" id="6.3.2.1" evidence="8"/>
<dbReference type="GO" id="GO:0005829">
    <property type="term" value="C:cytosol"/>
    <property type="evidence" value="ECO:0007669"/>
    <property type="project" value="TreeGrafter"/>
</dbReference>
<dbReference type="UniPathway" id="UPA00028">
    <property type="reaction ID" value="UER00005"/>
</dbReference>
<dbReference type="NCBIfam" id="TIGR00018">
    <property type="entry name" value="panC"/>
    <property type="match status" value="1"/>
</dbReference>
<keyword evidence="5 8" id="KW-0547">Nucleotide-binding</keyword>
<feature type="binding site" evidence="8">
    <location>
        <position position="63"/>
    </location>
    <ligand>
        <name>beta-alanine</name>
        <dbReference type="ChEBI" id="CHEBI:57966"/>
    </ligand>
</feature>
<protein>
    <recommendedName>
        <fullName evidence="8">Pantothenate synthetase</fullName>
        <shortName evidence="8">PS</shortName>
        <ecNumber evidence="8">6.3.2.1</ecNumber>
    </recommendedName>
    <alternativeName>
        <fullName evidence="8">Pantoate--beta-alanine ligase</fullName>
    </alternativeName>
    <alternativeName>
        <fullName evidence="8">Pantoate-activating enzyme</fullName>
    </alternativeName>
</protein>
<dbReference type="RefSeq" id="WP_162356898.1">
    <property type="nucleotide sequence ID" value="NZ_CP048209.1"/>
</dbReference>
<dbReference type="PANTHER" id="PTHR21299:SF1">
    <property type="entry name" value="PANTOATE--BETA-ALANINE LIGASE"/>
    <property type="match status" value="1"/>
</dbReference>
<dbReference type="HAMAP" id="MF_00158">
    <property type="entry name" value="PanC"/>
    <property type="match status" value="1"/>
</dbReference>
<organism evidence="9 10">
    <name type="scientific">Paenibacillus lycopersici</name>
    <dbReference type="NCBI Taxonomy" id="2704462"/>
    <lineage>
        <taxon>Bacteria</taxon>
        <taxon>Bacillati</taxon>
        <taxon>Bacillota</taxon>
        <taxon>Bacilli</taxon>
        <taxon>Bacillales</taxon>
        <taxon>Paenibacillaceae</taxon>
        <taxon>Paenibacillus</taxon>
    </lineage>
</organism>
<dbReference type="InterPro" id="IPR014729">
    <property type="entry name" value="Rossmann-like_a/b/a_fold"/>
</dbReference>
<dbReference type="CDD" id="cd00560">
    <property type="entry name" value="PanC"/>
    <property type="match status" value="1"/>
</dbReference>
<feature type="binding site" evidence="8">
    <location>
        <position position="63"/>
    </location>
    <ligand>
        <name>(R)-pantoate</name>
        <dbReference type="ChEBI" id="CHEBI:15980"/>
    </ligand>
</feature>
<dbReference type="Pfam" id="PF02569">
    <property type="entry name" value="Pantoate_ligase"/>
    <property type="match status" value="1"/>
</dbReference>
<dbReference type="InterPro" id="IPR003721">
    <property type="entry name" value="Pantoate_ligase"/>
</dbReference>
<name>A0A6C0G036_9BACL</name>
<comment type="catalytic activity">
    <reaction evidence="7 8">
        <text>(R)-pantoate + beta-alanine + ATP = (R)-pantothenate + AMP + diphosphate + H(+)</text>
        <dbReference type="Rhea" id="RHEA:10912"/>
        <dbReference type="ChEBI" id="CHEBI:15378"/>
        <dbReference type="ChEBI" id="CHEBI:15980"/>
        <dbReference type="ChEBI" id="CHEBI:29032"/>
        <dbReference type="ChEBI" id="CHEBI:30616"/>
        <dbReference type="ChEBI" id="CHEBI:33019"/>
        <dbReference type="ChEBI" id="CHEBI:57966"/>
        <dbReference type="ChEBI" id="CHEBI:456215"/>
        <dbReference type="EC" id="6.3.2.1"/>
    </reaction>
</comment>
<dbReference type="EMBL" id="CP048209">
    <property type="protein sequence ID" value="QHT60569.1"/>
    <property type="molecule type" value="Genomic_DNA"/>
</dbReference>
<evidence type="ECO:0000256" key="1">
    <source>
        <dbReference type="ARBA" id="ARBA00004990"/>
    </source>
</evidence>
<evidence type="ECO:0000256" key="4">
    <source>
        <dbReference type="ARBA" id="ARBA00022655"/>
    </source>
</evidence>
<proteinExistence type="inferred from homology"/>
<reference evidence="9 10" key="1">
    <citation type="submission" date="2020-01" db="EMBL/GenBank/DDBJ databases">
        <title>Paenibacillus sp. nov., isolated from tomato rhizosphere.</title>
        <authorList>
            <person name="Weon H.-Y."/>
            <person name="Lee S.A."/>
        </authorList>
    </citation>
    <scope>NUCLEOTIDE SEQUENCE [LARGE SCALE GENOMIC DNA]</scope>
    <source>
        <strain evidence="9 10">12200R-189</strain>
    </source>
</reference>
<dbReference type="KEGG" id="plyc:GXP70_11900"/>
<evidence type="ECO:0000256" key="2">
    <source>
        <dbReference type="ARBA" id="ARBA00009256"/>
    </source>
</evidence>
<sequence length="310" mass="34095">MILCTTITELKAALARQRSKSPNGFVGLVPTMGYLHEGHASLMRRAGSECEFTVVSVFVNPLQFGPSEDFDRYPRDLERDAALAEHNGADLLFAPSVSEMYPTKPLTRVLISEVTESLCGASRPGHFDGVGTVVSKLFNLVQPDRAYFGMKDAQQVAVIQQMANDLNMPVDIIPCETVREPDGLAMSSRNVYLEPEQRKQALVLSHTLQLAGELLLQPAMTAGELLRAAIANIRTAPLAVIDYVELLHYPSLRPLDPERKLAELHDRLILALAVKFGGTRLIDNRLFQPAGGEPHVQNHDEIQAASGNRH</sequence>
<keyword evidence="3 8" id="KW-0436">Ligase</keyword>
<gene>
    <name evidence="8" type="primary">panC</name>
    <name evidence="9" type="ORF">GXP70_11900</name>
</gene>
<accession>A0A6C0G036</accession>